<evidence type="ECO:0000313" key="2">
    <source>
        <dbReference type="Proteomes" id="UP000233837"/>
    </source>
</evidence>
<accession>A0A2I0W4M7</accession>
<proteinExistence type="predicted"/>
<evidence type="ECO:0000313" key="1">
    <source>
        <dbReference type="EMBL" id="PKU70614.1"/>
    </source>
</evidence>
<reference evidence="1 2" key="1">
    <citation type="journal article" date="2016" name="Sci. Rep.">
        <title>The Dendrobium catenatum Lindl. genome sequence provides insights into polysaccharide synthase, floral development and adaptive evolution.</title>
        <authorList>
            <person name="Zhang G.Q."/>
            <person name="Xu Q."/>
            <person name="Bian C."/>
            <person name="Tsai W.C."/>
            <person name="Yeh C.M."/>
            <person name="Liu K.W."/>
            <person name="Yoshida K."/>
            <person name="Zhang L.S."/>
            <person name="Chang S.B."/>
            <person name="Chen F."/>
            <person name="Shi Y."/>
            <person name="Su Y.Y."/>
            <person name="Zhang Y.Q."/>
            <person name="Chen L.J."/>
            <person name="Yin Y."/>
            <person name="Lin M."/>
            <person name="Huang H."/>
            <person name="Deng H."/>
            <person name="Wang Z.W."/>
            <person name="Zhu S.L."/>
            <person name="Zhao X."/>
            <person name="Deng C."/>
            <person name="Niu S.C."/>
            <person name="Huang J."/>
            <person name="Wang M."/>
            <person name="Liu G.H."/>
            <person name="Yang H.J."/>
            <person name="Xiao X.J."/>
            <person name="Hsiao Y.Y."/>
            <person name="Wu W.L."/>
            <person name="Chen Y.Y."/>
            <person name="Mitsuda N."/>
            <person name="Ohme-Takagi M."/>
            <person name="Luo Y.B."/>
            <person name="Van de Peer Y."/>
            <person name="Liu Z.J."/>
        </authorList>
    </citation>
    <scope>NUCLEOTIDE SEQUENCE [LARGE SCALE GENOMIC DNA]</scope>
    <source>
        <tissue evidence="1">The whole plant</tissue>
    </source>
</reference>
<name>A0A2I0W4M7_9ASPA</name>
<gene>
    <name evidence="1" type="ORF">MA16_Dca008731</name>
</gene>
<reference evidence="1 2" key="2">
    <citation type="journal article" date="2017" name="Nature">
        <title>The Apostasia genome and the evolution of orchids.</title>
        <authorList>
            <person name="Zhang G.Q."/>
            <person name="Liu K.W."/>
            <person name="Li Z."/>
            <person name="Lohaus R."/>
            <person name="Hsiao Y.Y."/>
            <person name="Niu S.C."/>
            <person name="Wang J.Y."/>
            <person name="Lin Y.C."/>
            <person name="Xu Q."/>
            <person name="Chen L.J."/>
            <person name="Yoshida K."/>
            <person name="Fujiwara S."/>
            <person name="Wang Z.W."/>
            <person name="Zhang Y.Q."/>
            <person name="Mitsuda N."/>
            <person name="Wang M."/>
            <person name="Liu G.H."/>
            <person name="Pecoraro L."/>
            <person name="Huang H.X."/>
            <person name="Xiao X.J."/>
            <person name="Lin M."/>
            <person name="Wu X.Y."/>
            <person name="Wu W.L."/>
            <person name="Chen Y.Y."/>
            <person name="Chang S.B."/>
            <person name="Sakamoto S."/>
            <person name="Ohme-Takagi M."/>
            <person name="Yagi M."/>
            <person name="Zeng S.J."/>
            <person name="Shen C.Y."/>
            <person name="Yeh C.M."/>
            <person name="Luo Y.B."/>
            <person name="Tsai W.C."/>
            <person name="Van de Peer Y."/>
            <person name="Liu Z.J."/>
        </authorList>
    </citation>
    <scope>NUCLEOTIDE SEQUENCE [LARGE SCALE GENOMIC DNA]</scope>
    <source>
        <tissue evidence="1">The whole plant</tissue>
    </source>
</reference>
<dbReference type="AlphaFoldDB" id="A0A2I0W4M7"/>
<sequence length="179" mass="17945">MEAPMAEVGVILNAIDSYGVPVNVEPIIFSPSVNALARQVSGHGEDVILKEGGLLVDTAEMVNLPGACVNAEAGEVNVVSASVDVSFDAGDALLAPDISSMVAVVHVDEAQPKVIISPALGVEALGISGSRVSLTEECGGVNSVVSTVGGGGIDGNGLLLSSNSFINVPVNLIDTQALV</sequence>
<organism evidence="1 2">
    <name type="scientific">Dendrobium catenatum</name>
    <dbReference type="NCBI Taxonomy" id="906689"/>
    <lineage>
        <taxon>Eukaryota</taxon>
        <taxon>Viridiplantae</taxon>
        <taxon>Streptophyta</taxon>
        <taxon>Embryophyta</taxon>
        <taxon>Tracheophyta</taxon>
        <taxon>Spermatophyta</taxon>
        <taxon>Magnoliopsida</taxon>
        <taxon>Liliopsida</taxon>
        <taxon>Asparagales</taxon>
        <taxon>Orchidaceae</taxon>
        <taxon>Epidendroideae</taxon>
        <taxon>Malaxideae</taxon>
        <taxon>Dendrobiinae</taxon>
        <taxon>Dendrobium</taxon>
    </lineage>
</organism>
<dbReference type="Proteomes" id="UP000233837">
    <property type="component" value="Unassembled WGS sequence"/>
</dbReference>
<keyword evidence="2" id="KW-1185">Reference proteome</keyword>
<dbReference type="EMBL" id="KZ502926">
    <property type="protein sequence ID" value="PKU70614.1"/>
    <property type="molecule type" value="Genomic_DNA"/>
</dbReference>
<protein>
    <submittedName>
        <fullName evidence="1">Uncharacterized protein</fullName>
    </submittedName>
</protein>